<feature type="transmembrane region" description="Helical" evidence="1">
    <location>
        <begin position="20"/>
        <end position="38"/>
    </location>
</feature>
<feature type="transmembrane region" description="Helical" evidence="1">
    <location>
        <begin position="44"/>
        <end position="62"/>
    </location>
</feature>
<keyword evidence="3" id="KW-1185">Reference proteome</keyword>
<evidence type="ECO:0000256" key="1">
    <source>
        <dbReference type="SAM" id="Phobius"/>
    </source>
</evidence>
<evidence type="ECO:0000313" key="3">
    <source>
        <dbReference type="Proteomes" id="UP000198243"/>
    </source>
</evidence>
<reference evidence="3" key="1">
    <citation type="submission" date="2016-06" db="EMBL/GenBank/DDBJ databases">
        <authorList>
            <person name="Varghese N."/>
            <person name="Submissions Spin"/>
        </authorList>
    </citation>
    <scope>NUCLEOTIDE SEQUENCE [LARGE SCALE GENOMIC DNA]</scope>
    <source>
        <strain evidence="3">DSM 44875</strain>
    </source>
</reference>
<feature type="transmembrane region" description="Helical" evidence="1">
    <location>
        <begin position="272"/>
        <end position="293"/>
    </location>
</feature>
<feature type="transmembrane region" description="Helical" evidence="1">
    <location>
        <begin position="208"/>
        <end position="229"/>
    </location>
</feature>
<gene>
    <name evidence="2" type="ORF">GA0070607_4810</name>
</gene>
<protein>
    <submittedName>
        <fullName evidence="2">Low temperature requirement protein LtrA</fullName>
    </submittedName>
</protein>
<evidence type="ECO:0000313" key="2">
    <source>
        <dbReference type="EMBL" id="SCF04481.1"/>
    </source>
</evidence>
<feature type="transmembrane region" description="Helical" evidence="1">
    <location>
        <begin position="108"/>
        <end position="128"/>
    </location>
</feature>
<dbReference type="Pfam" id="PF06772">
    <property type="entry name" value="LtrA"/>
    <property type="match status" value="1"/>
</dbReference>
<proteinExistence type="predicted"/>
<keyword evidence="1" id="KW-1133">Transmembrane helix</keyword>
<name>A0A1C4X8F4_9ACTN</name>
<feature type="transmembrane region" description="Helical" evidence="1">
    <location>
        <begin position="82"/>
        <end position="102"/>
    </location>
</feature>
<dbReference type="Proteomes" id="UP000198243">
    <property type="component" value="Chromosome I"/>
</dbReference>
<sequence>MTTSAARELLRRPGDPRSSFLELFFDLVFVLALARLSQALLDHLTWSGAYQTLVLLLPLWWVWSRTSGVTDRFDPQRPSIQLLVIASMLGTLVMAAAVPEAFGERGLAFAGAYVAILIGQALYFKIALRGHEAQRTFVRLLFWSGISAVPWIAGALAHDTARVALWTLAVAVDYTATALRLPTPGFGRVRAAELAILGEHLAERYRQFFIIALGELILVTGLAFSRSGFEADRSAAAVVSFAAIVLLWRIYIYRAGQLLAAALAAARDPLRVGLLAVYAHVVMVAGIVVTAVGEEVVIAHPLVHTQPSWVAVILGGPALFLAGRALFEYQVFGRVSRDRTIGLLVLAAATPAMLLAPPLVAALAATAVLAGIAVADAARARRRPPEAPSPPG</sequence>
<feature type="transmembrane region" description="Helical" evidence="1">
    <location>
        <begin position="339"/>
        <end position="355"/>
    </location>
</feature>
<dbReference type="RefSeq" id="WP_089020146.1">
    <property type="nucleotide sequence ID" value="NZ_LT607412.1"/>
</dbReference>
<keyword evidence="1" id="KW-0472">Membrane</keyword>
<dbReference type="OrthoDB" id="7698234at2"/>
<dbReference type="AlphaFoldDB" id="A0A1C4X8F4"/>
<accession>A0A1C4X8F4</accession>
<dbReference type="InterPro" id="IPR010640">
    <property type="entry name" value="Low_temperature_requirement_A"/>
</dbReference>
<feature type="transmembrane region" description="Helical" evidence="1">
    <location>
        <begin position="235"/>
        <end position="252"/>
    </location>
</feature>
<dbReference type="PANTHER" id="PTHR36840">
    <property type="entry name" value="BLL5714 PROTEIN"/>
    <property type="match status" value="1"/>
</dbReference>
<dbReference type="EMBL" id="LT607412">
    <property type="protein sequence ID" value="SCF04481.1"/>
    <property type="molecule type" value="Genomic_DNA"/>
</dbReference>
<organism evidence="2 3">
    <name type="scientific">Micromonospora coriariae</name>
    <dbReference type="NCBI Taxonomy" id="285665"/>
    <lineage>
        <taxon>Bacteria</taxon>
        <taxon>Bacillati</taxon>
        <taxon>Actinomycetota</taxon>
        <taxon>Actinomycetes</taxon>
        <taxon>Micromonosporales</taxon>
        <taxon>Micromonosporaceae</taxon>
        <taxon>Micromonospora</taxon>
    </lineage>
</organism>
<feature type="transmembrane region" description="Helical" evidence="1">
    <location>
        <begin position="308"/>
        <end position="327"/>
    </location>
</feature>
<dbReference type="PANTHER" id="PTHR36840:SF1">
    <property type="entry name" value="BLL5714 PROTEIN"/>
    <property type="match status" value="1"/>
</dbReference>
<keyword evidence="1" id="KW-0812">Transmembrane</keyword>